<dbReference type="InParanoid" id="A0A7L4YR37"/>
<dbReference type="InterPro" id="IPR005561">
    <property type="entry name" value="ANTAR"/>
</dbReference>
<dbReference type="PIRSF" id="PIRSF036625">
    <property type="entry name" value="GAF_ANTAR"/>
    <property type="match status" value="1"/>
</dbReference>
<keyword evidence="2" id="KW-0418">Kinase</keyword>
<dbReference type="SMART" id="SM00065">
    <property type="entry name" value="GAF"/>
    <property type="match status" value="1"/>
</dbReference>
<dbReference type="SUPFAM" id="SSF52172">
    <property type="entry name" value="CheY-like"/>
    <property type="match status" value="1"/>
</dbReference>
<accession>A0A7L4YR37</accession>
<evidence type="ECO:0000313" key="8">
    <source>
        <dbReference type="Proteomes" id="UP000463857"/>
    </source>
</evidence>
<dbReference type="Gene3D" id="3.30.450.40">
    <property type="match status" value="1"/>
</dbReference>
<dbReference type="InterPro" id="IPR029016">
    <property type="entry name" value="GAF-like_dom_sf"/>
</dbReference>
<dbReference type="PROSITE" id="PS50921">
    <property type="entry name" value="ANTAR"/>
    <property type="match status" value="1"/>
</dbReference>
<keyword evidence="1" id="KW-0808">Transferase</keyword>
<dbReference type="OrthoDB" id="7466251at2"/>
<evidence type="ECO:0000256" key="4">
    <source>
        <dbReference type="ARBA" id="ARBA00023163"/>
    </source>
</evidence>
<dbReference type="RefSeq" id="WP_159546511.1">
    <property type="nucleotide sequence ID" value="NZ_CP047156.1"/>
</dbReference>
<name>A0A7L4YR37_9ACTN</name>
<dbReference type="AlphaFoldDB" id="A0A7L4YR37"/>
<evidence type="ECO:0000313" key="7">
    <source>
        <dbReference type="EMBL" id="QHC01374.1"/>
    </source>
</evidence>
<dbReference type="GO" id="GO:0003723">
    <property type="term" value="F:RNA binding"/>
    <property type="evidence" value="ECO:0007669"/>
    <property type="project" value="InterPro"/>
</dbReference>
<dbReference type="SMART" id="SM01012">
    <property type="entry name" value="ANTAR"/>
    <property type="match status" value="1"/>
</dbReference>
<keyword evidence="8" id="KW-1185">Reference proteome</keyword>
<gene>
    <name evidence="7" type="ORF">EK0264_14485</name>
</gene>
<keyword evidence="3" id="KW-0805">Transcription regulation</keyword>
<dbReference type="Gene3D" id="1.10.10.10">
    <property type="entry name" value="Winged helix-like DNA-binding domain superfamily/Winged helix DNA-binding domain"/>
    <property type="match status" value="1"/>
</dbReference>
<proteinExistence type="predicted"/>
<dbReference type="EMBL" id="CP047156">
    <property type="protein sequence ID" value="QHC01374.1"/>
    <property type="molecule type" value="Genomic_DNA"/>
</dbReference>
<sequence>MTTEPLGIEKLTQLARELQAEPDEAVTTQSVLLHALEIVADAEMASLTVRARRHTFQTLGATSSTAEQVDQGQYELGEGPCVASAEGLDGAEWFRSSDVSKDQRWPRWGPTAFEHGVRSFLSVCLRSKGKPFGALNMYSSKRGAFADPAELEVALLYGVHAANALSSARLVSGLEAALGSRHEIGMAQGILIERYGLTVEQSFAFLRRLSQNLNRKLNDVAREIVTTRSIPNLTSAPPATPDEDAPTES</sequence>
<dbReference type="InterPro" id="IPR011006">
    <property type="entry name" value="CheY-like_superfamily"/>
</dbReference>
<dbReference type="InterPro" id="IPR036388">
    <property type="entry name" value="WH-like_DNA-bd_sf"/>
</dbReference>
<dbReference type="KEGG" id="eke:EK0264_14485"/>
<evidence type="ECO:0000256" key="3">
    <source>
        <dbReference type="ARBA" id="ARBA00023015"/>
    </source>
</evidence>
<evidence type="ECO:0000256" key="2">
    <source>
        <dbReference type="ARBA" id="ARBA00022777"/>
    </source>
</evidence>
<dbReference type="Proteomes" id="UP000463857">
    <property type="component" value="Chromosome"/>
</dbReference>
<evidence type="ECO:0000259" key="6">
    <source>
        <dbReference type="PROSITE" id="PS50921"/>
    </source>
</evidence>
<evidence type="ECO:0000256" key="1">
    <source>
        <dbReference type="ARBA" id="ARBA00022679"/>
    </source>
</evidence>
<protein>
    <submittedName>
        <fullName evidence="7">ANTAR domain-containing protein</fullName>
    </submittedName>
</protein>
<evidence type="ECO:0000256" key="5">
    <source>
        <dbReference type="SAM" id="MobiDB-lite"/>
    </source>
</evidence>
<keyword evidence="4" id="KW-0804">Transcription</keyword>
<reference evidence="7 8" key="1">
    <citation type="journal article" date="2018" name="Int. J. Syst. Evol. Microbiol.">
        <title>Epidermidibacterium keratini gen. nov., sp. nov., a member of the family Sporichthyaceae, isolated from keratin epidermis.</title>
        <authorList>
            <person name="Lee D.G."/>
            <person name="Trujillo M.E."/>
            <person name="Kang S."/>
            <person name="Nam J.J."/>
            <person name="Kim Y.J."/>
        </authorList>
    </citation>
    <scope>NUCLEOTIDE SEQUENCE [LARGE SCALE GENOMIC DNA]</scope>
    <source>
        <strain evidence="7 8">EPI-7</strain>
    </source>
</reference>
<dbReference type="Pfam" id="PF03861">
    <property type="entry name" value="ANTAR"/>
    <property type="match status" value="1"/>
</dbReference>
<feature type="region of interest" description="Disordered" evidence="5">
    <location>
        <begin position="229"/>
        <end position="249"/>
    </location>
</feature>
<dbReference type="GO" id="GO:0016301">
    <property type="term" value="F:kinase activity"/>
    <property type="evidence" value="ECO:0007669"/>
    <property type="project" value="UniProtKB-KW"/>
</dbReference>
<dbReference type="InterPro" id="IPR003018">
    <property type="entry name" value="GAF"/>
</dbReference>
<organism evidence="7 8">
    <name type="scientific">Epidermidibacterium keratini</name>
    <dbReference type="NCBI Taxonomy" id="1891644"/>
    <lineage>
        <taxon>Bacteria</taxon>
        <taxon>Bacillati</taxon>
        <taxon>Actinomycetota</taxon>
        <taxon>Actinomycetes</taxon>
        <taxon>Sporichthyales</taxon>
        <taxon>Sporichthyaceae</taxon>
        <taxon>Epidermidibacterium</taxon>
    </lineage>
</organism>
<dbReference type="InterPro" id="IPR012074">
    <property type="entry name" value="GAF_ANTAR"/>
</dbReference>
<dbReference type="Pfam" id="PF13185">
    <property type="entry name" value="GAF_2"/>
    <property type="match status" value="1"/>
</dbReference>
<dbReference type="SUPFAM" id="SSF55781">
    <property type="entry name" value="GAF domain-like"/>
    <property type="match status" value="1"/>
</dbReference>
<feature type="domain" description="ANTAR" evidence="6">
    <location>
        <begin position="164"/>
        <end position="225"/>
    </location>
</feature>